<gene>
    <name evidence="10" type="ORF">AC631_05944</name>
</gene>
<dbReference type="GeneID" id="26842953"/>
<dbReference type="Pfam" id="PF00324">
    <property type="entry name" value="AA_permease"/>
    <property type="match status" value="1"/>
</dbReference>
<evidence type="ECO:0000256" key="7">
    <source>
        <dbReference type="ARBA" id="ARBA00023136"/>
    </source>
</evidence>
<evidence type="ECO:0000256" key="8">
    <source>
        <dbReference type="SAM" id="Phobius"/>
    </source>
</evidence>
<dbReference type="PANTHER" id="PTHR43341">
    <property type="entry name" value="AMINO ACID PERMEASE"/>
    <property type="match status" value="1"/>
</dbReference>
<evidence type="ECO:0000256" key="4">
    <source>
        <dbReference type="ARBA" id="ARBA00022692"/>
    </source>
</evidence>
<evidence type="ECO:0000259" key="9">
    <source>
        <dbReference type="Pfam" id="PF00324"/>
    </source>
</evidence>
<dbReference type="EMBL" id="LMYN01000361">
    <property type="protein sequence ID" value="KRZ98296.1"/>
    <property type="molecule type" value="Genomic_DNA"/>
</dbReference>
<dbReference type="GO" id="GO:0016020">
    <property type="term" value="C:membrane"/>
    <property type="evidence" value="ECO:0007669"/>
    <property type="project" value="UniProtKB-SubCell"/>
</dbReference>
<keyword evidence="11" id="KW-1185">Reference proteome</keyword>
<organism evidence="10 11">
    <name type="scientific">Debaryomyces fabryi</name>
    <dbReference type="NCBI Taxonomy" id="58627"/>
    <lineage>
        <taxon>Eukaryota</taxon>
        <taxon>Fungi</taxon>
        <taxon>Dikarya</taxon>
        <taxon>Ascomycota</taxon>
        <taxon>Saccharomycotina</taxon>
        <taxon>Pichiomycetes</taxon>
        <taxon>Debaryomycetaceae</taxon>
        <taxon>Debaryomyces</taxon>
    </lineage>
</organism>
<comment type="subcellular location">
    <subcellularLocation>
        <location evidence="1">Membrane</location>
        <topology evidence="1">Multi-pass membrane protein</topology>
    </subcellularLocation>
</comment>
<dbReference type="GO" id="GO:0015171">
    <property type="term" value="F:amino acid transmembrane transporter activity"/>
    <property type="evidence" value="ECO:0007669"/>
    <property type="project" value="TreeGrafter"/>
</dbReference>
<evidence type="ECO:0000256" key="5">
    <source>
        <dbReference type="ARBA" id="ARBA00022970"/>
    </source>
</evidence>
<name>A0A0V1PPX8_9ASCO</name>
<dbReference type="RefSeq" id="XP_015464399.1">
    <property type="nucleotide sequence ID" value="XM_015614773.1"/>
</dbReference>
<keyword evidence="5" id="KW-0029">Amino-acid transport</keyword>
<feature type="domain" description="Amino acid permease/ SLC12A" evidence="9">
    <location>
        <begin position="25"/>
        <end position="151"/>
    </location>
</feature>
<dbReference type="OrthoDB" id="3900342at2759"/>
<accession>A0A0V1PPX8</accession>
<keyword evidence="6 8" id="KW-1133">Transmembrane helix</keyword>
<comment type="similarity">
    <text evidence="2">Belongs to the amino acid-polyamine-organocation (APC) superfamily. YAT (TC 2.A.3.10) family.</text>
</comment>
<keyword evidence="3" id="KW-0813">Transport</keyword>
<proteinExistence type="inferred from homology"/>
<keyword evidence="4 8" id="KW-0812">Transmembrane</keyword>
<evidence type="ECO:0000256" key="6">
    <source>
        <dbReference type="ARBA" id="ARBA00022989"/>
    </source>
</evidence>
<feature type="transmembrane region" description="Helical" evidence="8">
    <location>
        <begin position="26"/>
        <end position="49"/>
    </location>
</feature>
<dbReference type="Proteomes" id="UP000054251">
    <property type="component" value="Unassembled WGS sequence"/>
</dbReference>
<feature type="transmembrane region" description="Helical" evidence="8">
    <location>
        <begin position="95"/>
        <end position="117"/>
    </location>
</feature>
<dbReference type="AlphaFoldDB" id="A0A0V1PPX8"/>
<evidence type="ECO:0000256" key="1">
    <source>
        <dbReference type="ARBA" id="ARBA00004141"/>
    </source>
</evidence>
<feature type="transmembrane region" description="Helical" evidence="8">
    <location>
        <begin position="123"/>
        <end position="145"/>
    </location>
</feature>
<protein>
    <recommendedName>
        <fullName evidence="9">Amino acid permease/ SLC12A domain-containing protein</fullName>
    </recommendedName>
</protein>
<dbReference type="InterPro" id="IPR004841">
    <property type="entry name" value="AA-permease/SLC12A_dom"/>
</dbReference>
<reference evidence="10 11" key="1">
    <citation type="submission" date="2015-11" db="EMBL/GenBank/DDBJ databases">
        <title>The genome of Debaryomyces fabryi.</title>
        <authorList>
            <person name="Tafer H."/>
            <person name="Lopandic K."/>
        </authorList>
    </citation>
    <scope>NUCLEOTIDE SEQUENCE [LARGE SCALE GENOMIC DNA]</scope>
    <source>
        <strain evidence="10 11">CBS 789</strain>
    </source>
</reference>
<sequence>MNIEEDITDISEEKDIVEMLLPDGGFFIGSGSALTTCGTVPLLISYIIMSCTIWSIMNQLIEIVTLIPLPGEATLYVLTRKYSSKFISFAAGLNIYYSQAMVVPAEITASSLLISYWTTVNSVIFISVFCFLTIAINCAPVKYLVKVSFGLQVSRLHV</sequence>
<comment type="caution">
    <text evidence="10">The sequence shown here is derived from an EMBL/GenBank/DDBJ whole genome shotgun (WGS) entry which is preliminary data.</text>
</comment>
<keyword evidence="7 8" id="KW-0472">Membrane</keyword>
<evidence type="ECO:0000256" key="2">
    <source>
        <dbReference type="ARBA" id="ARBA00006983"/>
    </source>
</evidence>
<dbReference type="PANTHER" id="PTHR43341:SF1">
    <property type="entry name" value="GENERAL AMINO-ACID PERMEASE GAP1"/>
    <property type="match status" value="1"/>
</dbReference>
<evidence type="ECO:0000256" key="3">
    <source>
        <dbReference type="ARBA" id="ARBA00022448"/>
    </source>
</evidence>
<evidence type="ECO:0000313" key="11">
    <source>
        <dbReference type="Proteomes" id="UP000054251"/>
    </source>
</evidence>
<dbReference type="InterPro" id="IPR050524">
    <property type="entry name" value="APC_YAT"/>
</dbReference>
<dbReference type="Gene3D" id="1.20.1740.10">
    <property type="entry name" value="Amino acid/polyamine transporter I"/>
    <property type="match status" value="1"/>
</dbReference>
<evidence type="ECO:0000313" key="10">
    <source>
        <dbReference type="EMBL" id="KRZ98296.1"/>
    </source>
</evidence>